<evidence type="ECO:0000313" key="3">
    <source>
        <dbReference type="Proteomes" id="UP001589575"/>
    </source>
</evidence>
<feature type="compositionally biased region" description="Basic residues" evidence="1">
    <location>
        <begin position="1"/>
        <end position="13"/>
    </location>
</feature>
<feature type="compositionally biased region" description="Basic and acidic residues" evidence="1">
    <location>
        <begin position="93"/>
        <end position="114"/>
    </location>
</feature>
<comment type="caution">
    <text evidence="2">The sequence shown here is derived from an EMBL/GenBank/DDBJ whole genome shotgun (WGS) entry which is preliminary data.</text>
</comment>
<keyword evidence="3" id="KW-1185">Reference proteome</keyword>
<evidence type="ECO:0000256" key="1">
    <source>
        <dbReference type="SAM" id="MobiDB-lite"/>
    </source>
</evidence>
<reference evidence="2 3" key="1">
    <citation type="submission" date="2024-09" db="EMBL/GenBank/DDBJ databases">
        <authorList>
            <person name="Sun Q."/>
            <person name="Mori K."/>
        </authorList>
    </citation>
    <scope>NUCLEOTIDE SEQUENCE [LARGE SCALE GENOMIC DNA]</scope>
    <source>
        <strain evidence="2 3">CCM 7609</strain>
    </source>
</reference>
<dbReference type="Proteomes" id="UP001589575">
    <property type="component" value="Unassembled WGS sequence"/>
</dbReference>
<feature type="compositionally biased region" description="Basic residues" evidence="1">
    <location>
        <begin position="81"/>
        <end position="92"/>
    </location>
</feature>
<accession>A0ABV5G4Z9</accession>
<protein>
    <submittedName>
        <fullName evidence="2">Uncharacterized protein</fullName>
    </submittedName>
</protein>
<name>A0ABV5G4Z9_9MICC</name>
<gene>
    <name evidence="2" type="ORF">ACFFX0_23455</name>
</gene>
<feature type="compositionally biased region" description="Basic and acidic residues" evidence="1">
    <location>
        <begin position="139"/>
        <end position="158"/>
    </location>
</feature>
<sequence>MLSGAHRIRMWRRLGREGSGGGEDPRNPVWSSARAGTARRPRPDPHHQALPALAGGLPRRHRRHGPRGRTGDRACADVGHRLRARTGGRGRRAPHDRWAPHGADPHPVGRDCRPGAHGFRHHRGGRADHARRGRRRRADRCTADRRTAGRCDPDRHPADGTAGL</sequence>
<feature type="compositionally biased region" description="Basic residues" evidence="1">
    <location>
        <begin position="58"/>
        <end position="67"/>
    </location>
</feature>
<dbReference type="EMBL" id="JBHMFI010000001">
    <property type="protein sequence ID" value="MFB9073987.1"/>
    <property type="molecule type" value="Genomic_DNA"/>
</dbReference>
<organism evidence="2 3">
    <name type="scientific">Citricoccus parietis</name>
    <dbReference type="NCBI Taxonomy" id="592307"/>
    <lineage>
        <taxon>Bacteria</taxon>
        <taxon>Bacillati</taxon>
        <taxon>Actinomycetota</taxon>
        <taxon>Actinomycetes</taxon>
        <taxon>Micrococcales</taxon>
        <taxon>Micrococcaceae</taxon>
        <taxon>Citricoccus</taxon>
    </lineage>
</organism>
<feature type="compositionally biased region" description="Basic and acidic residues" evidence="1">
    <location>
        <begin position="69"/>
        <end position="80"/>
    </location>
</feature>
<proteinExistence type="predicted"/>
<feature type="region of interest" description="Disordered" evidence="1">
    <location>
        <begin position="1"/>
        <end position="164"/>
    </location>
</feature>
<evidence type="ECO:0000313" key="2">
    <source>
        <dbReference type="EMBL" id="MFB9073987.1"/>
    </source>
</evidence>